<gene>
    <name evidence="1" type="ORF">FC26_GL000452</name>
</gene>
<proteinExistence type="predicted"/>
<dbReference type="EMBL" id="AYYY01000062">
    <property type="protein sequence ID" value="KRM60644.1"/>
    <property type="molecule type" value="Genomic_DNA"/>
</dbReference>
<sequence length="59" mass="6526">MTSINSEVGLTGSSSQDILHDNLTKIDNNQMIINNYFNDLERMEATDARRVAIKVTGAV</sequence>
<name>A0A0R2A581_9LACO</name>
<reference evidence="1 2" key="1">
    <citation type="journal article" date="2015" name="Genome Announc.">
        <title>Expanding the biotechnology potential of lactobacilli through comparative genomics of 213 strains and associated genera.</title>
        <authorList>
            <person name="Sun Z."/>
            <person name="Harris H.M."/>
            <person name="McCann A."/>
            <person name="Guo C."/>
            <person name="Argimon S."/>
            <person name="Zhang W."/>
            <person name="Yang X."/>
            <person name="Jeffery I.B."/>
            <person name="Cooney J.C."/>
            <person name="Kagawa T.F."/>
            <person name="Liu W."/>
            <person name="Song Y."/>
            <person name="Salvetti E."/>
            <person name="Wrobel A."/>
            <person name="Rasinkangas P."/>
            <person name="Parkhill J."/>
            <person name="Rea M.C."/>
            <person name="O'Sullivan O."/>
            <person name="Ritari J."/>
            <person name="Douillard F.P."/>
            <person name="Paul Ross R."/>
            <person name="Yang R."/>
            <person name="Briner A.E."/>
            <person name="Felis G.E."/>
            <person name="de Vos W.M."/>
            <person name="Barrangou R."/>
            <person name="Klaenhammer T.R."/>
            <person name="Caufield P.W."/>
            <person name="Cui Y."/>
            <person name="Zhang H."/>
            <person name="O'Toole P.W."/>
        </authorList>
    </citation>
    <scope>NUCLEOTIDE SEQUENCE [LARGE SCALE GENOMIC DNA]</scope>
    <source>
        <strain evidence="1 2">DSM 20634</strain>
    </source>
</reference>
<protein>
    <submittedName>
        <fullName evidence="1">Uncharacterized protein</fullName>
    </submittedName>
</protein>
<evidence type="ECO:0000313" key="2">
    <source>
        <dbReference type="Proteomes" id="UP000051733"/>
    </source>
</evidence>
<keyword evidence="2" id="KW-1185">Reference proteome</keyword>
<organism evidence="1 2">
    <name type="scientific">Paucilactobacillus vaccinostercus DSM 20634</name>
    <dbReference type="NCBI Taxonomy" id="1423813"/>
    <lineage>
        <taxon>Bacteria</taxon>
        <taxon>Bacillati</taxon>
        <taxon>Bacillota</taxon>
        <taxon>Bacilli</taxon>
        <taxon>Lactobacillales</taxon>
        <taxon>Lactobacillaceae</taxon>
        <taxon>Paucilactobacillus</taxon>
    </lineage>
</organism>
<evidence type="ECO:0000313" key="1">
    <source>
        <dbReference type="EMBL" id="KRM60644.1"/>
    </source>
</evidence>
<accession>A0A0R2A581</accession>
<dbReference type="AlphaFoldDB" id="A0A0R2A581"/>
<dbReference type="STRING" id="1423813.FC26_GL000452"/>
<comment type="caution">
    <text evidence="1">The sequence shown here is derived from an EMBL/GenBank/DDBJ whole genome shotgun (WGS) entry which is preliminary data.</text>
</comment>
<dbReference type="Proteomes" id="UP000051733">
    <property type="component" value="Unassembled WGS sequence"/>
</dbReference>